<dbReference type="PANTHER" id="PTHR43403">
    <property type="entry name" value="NAD-SPECIFIC GLUTAMATE DEHYDROGENASE"/>
    <property type="match status" value="1"/>
</dbReference>
<accession>A0ABQ3QML4</accession>
<gene>
    <name evidence="2" type="ORF">Sviol_29290</name>
</gene>
<evidence type="ECO:0000313" key="2">
    <source>
        <dbReference type="EMBL" id="GHI38521.1"/>
    </source>
</evidence>
<dbReference type="EMBL" id="BNDY01000007">
    <property type="protein sequence ID" value="GHI38521.1"/>
    <property type="molecule type" value="Genomic_DNA"/>
</dbReference>
<dbReference type="Proteomes" id="UP001050808">
    <property type="component" value="Unassembled WGS sequence"/>
</dbReference>
<proteinExistence type="predicted"/>
<name>A0ABQ3QML4_9ACTN</name>
<feature type="domain" description="NAD-glutamate dehydrogenase catalytic" evidence="1">
    <location>
        <begin position="1"/>
        <end position="126"/>
    </location>
</feature>
<evidence type="ECO:0000259" key="1">
    <source>
        <dbReference type="Pfam" id="PF05088"/>
    </source>
</evidence>
<evidence type="ECO:0000313" key="3">
    <source>
        <dbReference type="Proteomes" id="UP001050808"/>
    </source>
</evidence>
<dbReference type="PANTHER" id="PTHR43403:SF1">
    <property type="entry name" value="NAD-SPECIFIC GLUTAMATE DEHYDROGENASE"/>
    <property type="match status" value="1"/>
</dbReference>
<comment type="caution">
    <text evidence="2">The sequence shown here is derived from an EMBL/GenBank/DDBJ whole genome shotgun (WGS) entry which is preliminary data.</text>
</comment>
<dbReference type="SUPFAM" id="SSF51735">
    <property type="entry name" value="NAD(P)-binding Rossmann-fold domains"/>
    <property type="match status" value="1"/>
</dbReference>
<dbReference type="InterPro" id="IPR036291">
    <property type="entry name" value="NAD(P)-bd_dom_sf"/>
</dbReference>
<organism evidence="2 3">
    <name type="scientific">Streptomyces violascens</name>
    <dbReference type="NCBI Taxonomy" id="67381"/>
    <lineage>
        <taxon>Bacteria</taxon>
        <taxon>Bacillati</taxon>
        <taxon>Actinomycetota</taxon>
        <taxon>Actinomycetes</taxon>
        <taxon>Kitasatosporales</taxon>
        <taxon>Streptomycetaceae</taxon>
        <taxon>Streptomyces</taxon>
    </lineage>
</organism>
<protein>
    <recommendedName>
        <fullName evidence="1">NAD-glutamate dehydrogenase catalytic domain-containing protein</fullName>
    </recommendedName>
</protein>
<sequence>MKSSAESNADVGDKANDAIRVNGEDLRVKVVGEGGNLGLTQLGRIEFDRKGGPEGEGGKINTDAIDNSAGVDTSDHEVNIKILLNALVADGDMTVKQRNKILAAMTDEVGQLVLRNNYAQNVALANAVAQDRPRCSTPTSASCAAWAATATWTGPWSSCPTTARSVNC</sequence>
<keyword evidence="3" id="KW-1185">Reference proteome</keyword>
<dbReference type="InterPro" id="IPR028971">
    <property type="entry name" value="NAD-GDH_cat"/>
</dbReference>
<dbReference type="Pfam" id="PF05088">
    <property type="entry name" value="Bac_GDH_CD"/>
    <property type="match status" value="1"/>
</dbReference>
<reference evidence="2" key="1">
    <citation type="submission" date="2024-05" db="EMBL/GenBank/DDBJ databases">
        <title>Whole genome shotgun sequence of Streptomyces violascens NBRC 12920.</title>
        <authorList>
            <person name="Komaki H."/>
            <person name="Tamura T."/>
        </authorList>
    </citation>
    <scope>NUCLEOTIDE SEQUENCE</scope>
    <source>
        <strain evidence="2">NBRC 12920</strain>
    </source>
</reference>
<dbReference type="InterPro" id="IPR007780">
    <property type="entry name" value="NAD_Glu_DH_bac"/>
</dbReference>